<feature type="binding site" evidence="4">
    <location>
        <position position="240"/>
    </location>
    <ligand>
        <name>S-adenosyl-L-methionine</name>
        <dbReference type="ChEBI" id="CHEBI:59789"/>
    </ligand>
</feature>
<dbReference type="InterPro" id="IPR010280">
    <property type="entry name" value="U5_MeTrfase_fam"/>
</dbReference>
<evidence type="ECO:0000256" key="3">
    <source>
        <dbReference type="ARBA" id="ARBA00022691"/>
    </source>
</evidence>
<dbReference type="PANTHER" id="PTHR11061">
    <property type="entry name" value="RNA M5U METHYLTRANSFERASE"/>
    <property type="match status" value="1"/>
</dbReference>
<evidence type="ECO:0000256" key="4">
    <source>
        <dbReference type="PROSITE-ProRule" id="PRU01024"/>
    </source>
</evidence>
<feature type="binding site" evidence="4">
    <location>
        <position position="314"/>
    </location>
    <ligand>
        <name>S-adenosyl-L-methionine</name>
        <dbReference type="ChEBI" id="CHEBI:59789"/>
    </ligand>
</feature>
<dbReference type="Proteomes" id="UP000176288">
    <property type="component" value="Chromosome"/>
</dbReference>
<dbReference type="EMBL" id="CP017812">
    <property type="protein sequence ID" value="AOZ72367.1"/>
    <property type="molecule type" value="Genomic_DNA"/>
</dbReference>
<dbReference type="PROSITE" id="PS01230">
    <property type="entry name" value="TRMA_1"/>
    <property type="match status" value="1"/>
</dbReference>
<comment type="similarity">
    <text evidence="4">Belongs to the class I-like SAM-binding methyltransferase superfamily. RNA M5U methyltransferase family.</text>
</comment>
<dbReference type="PANTHER" id="PTHR11061:SF30">
    <property type="entry name" value="TRNA (URACIL(54)-C(5))-METHYLTRANSFERASE"/>
    <property type="match status" value="1"/>
</dbReference>
<dbReference type="GO" id="GO:0070041">
    <property type="term" value="F:rRNA (uridine-C5-)-methyltransferase activity"/>
    <property type="evidence" value="ECO:0007669"/>
    <property type="project" value="TreeGrafter"/>
</dbReference>
<evidence type="ECO:0000313" key="6">
    <source>
        <dbReference type="EMBL" id="AOZ72367.1"/>
    </source>
</evidence>
<dbReference type="RefSeq" id="WP_071163833.1">
    <property type="nucleotide sequence ID" value="NZ_CP017812.1"/>
</dbReference>
<feature type="active site" evidence="5">
    <location>
        <position position="341"/>
    </location>
</feature>
<feature type="active site" description="Nucleophile" evidence="4">
    <location>
        <position position="341"/>
    </location>
</feature>
<keyword evidence="7" id="KW-1185">Reference proteome</keyword>
<evidence type="ECO:0008006" key="8">
    <source>
        <dbReference type="Google" id="ProtNLM"/>
    </source>
</evidence>
<keyword evidence="3 4" id="KW-0949">S-adenosyl-L-methionine</keyword>
<gene>
    <name evidence="6" type="ORF">BK816_02840</name>
</gene>
<dbReference type="OrthoDB" id="9804590at2"/>
<evidence type="ECO:0000256" key="5">
    <source>
        <dbReference type="PROSITE-ProRule" id="PRU10015"/>
    </source>
</evidence>
<reference evidence="6 7" key="1">
    <citation type="submission" date="2016-10" db="EMBL/GenBank/DDBJ databases">
        <title>Actinomyces aegypiusis sp. nov., isolated from the Aegypius monachus in Qinghai Tibet Plateau China.</title>
        <authorList>
            <person name="Wang Y."/>
        </authorList>
    </citation>
    <scope>NUCLEOTIDE SEQUENCE [LARGE SCALE GENOMIC DNA]</scope>
    <source>
        <strain evidence="6 7">VUL4_3</strain>
    </source>
</reference>
<dbReference type="GO" id="GO:0070475">
    <property type="term" value="P:rRNA base methylation"/>
    <property type="evidence" value="ECO:0007669"/>
    <property type="project" value="TreeGrafter"/>
</dbReference>
<evidence type="ECO:0000256" key="2">
    <source>
        <dbReference type="ARBA" id="ARBA00022679"/>
    </source>
</evidence>
<sequence>MQCEYYQLDQCRSCTWLDLELETQHERKAEQVQEILPMIPAQAWLPMAYGPEAGFRAKAKMVVTGSWKDPQLGILNPDHSGQDLSQCPLYPKQMQELFPLLKTFIRLLRIPPYDVSRRSGELKMIHVWISPDNEFMVRWVLRSPKFLSQIKSKLPLLLAQVPALKVVSVNLLPEHVALTEGAEEIILTPQEHLPMRFAEQTLFLRPGGFFQTNLFVTPELYRQAAAWTADLEACRAVDLFCGVGGFALWLARPSWQVRGIEISEPAVAAAKMAVAVGLQRGTLPQDASLEFFAADASEVFALVGDWDPQVAVVNPPRRGIGPETVAWLAGSGVKRLIYSSCNPRSLAKDLSQLTDYEVSAARIFDLFPHTSHAEVMVKLERK</sequence>
<dbReference type="KEGG" id="avu:BK816_02840"/>
<protein>
    <recommendedName>
        <fullName evidence="8">23S rRNA (Uracil(747)-C(5))-methyltransferase</fullName>
    </recommendedName>
</protein>
<dbReference type="AlphaFoldDB" id="A0A1D9MJ86"/>
<dbReference type="InterPro" id="IPR029063">
    <property type="entry name" value="SAM-dependent_MTases_sf"/>
</dbReference>
<dbReference type="Pfam" id="PF05958">
    <property type="entry name" value="tRNA_U5-meth_tr"/>
    <property type="match status" value="1"/>
</dbReference>
<dbReference type="PROSITE" id="PS51687">
    <property type="entry name" value="SAM_MT_RNA_M5U"/>
    <property type="match status" value="1"/>
</dbReference>
<dbReference type="Gene3D" id="2.40.50.1070">
    <property type="match status" value="1"/>
</dbReference>
<dbReference type="STRING" id="1912795.BK816_02840"/>
<evidence type="ECO:0000313" key="7">
    <source>
        <dbReference type="Proteomes" id="UP000176288"/>
    </source>
</evidence>
<dbReference type="CDD" id="cd02440">
    <property type="entry name" value="AdoMet_MTases"/>
    <property type="match status" value="1"/>
</dbReference>
<dbReference type="SUPFAM" id="SSF53335">
    <property type="entry name" value="S-adenosyl-L-methionine-dependent methyltransferases"/>
    <property type="match status" value="1"/>
</dbReference>
<dbReference type="InterPro" id="IPR030390">
    <property type="entry name" value="MeTrfase_TrmA_AS"/>
</dbReference>
<evidence type="ECO:0000256" key="1">
    <source>
        <dbReference type="ARBA" id="ARBA00022603"/>
    </source>
</evidence>
<keyword evidence="2 4" id="KW-0808">Transferase</keyword>
<feature type="binding site" evidence="4">
    <location>
        <position position="211"/>
    </location>
    <ligand>
        <name>S-adenosyl-L-methionine</name>
        <dbReference type="ChEBI" id="CHEBI:59789"/>
    </ligand>
</feature>
<feature type="binding site" evidence="4">
    <location>
        <position position="261"/>
    </location>
    <ligand>
        <name>S-adenosyl-L-methionine</name>
        <dbReference type="ChEBI" id="CHEBI:59789"/>
    </ligand>
</feature>
<dbReference type="Gene3D" id="3.40.50.150">
    <property type="entry name" value="Vaccinia Virus protein VP39"/>
    <property type="match status" value="1"/>
</dbReference>
<accession>A0A1D9MJ86</accession>
<proteinExistence type="inferred from homology"/>
<organism evidence="6 7">
    <name type="scientific">Boudabousia tangfeifanii</name>
    <dbReference type="NCBI Taxonomy" id="1912795"/>
    <lineage>
        <taxon>Bacteria</taxon>
        <taxon>Bacillati</taxon>
        <taxon>Actinomycetota</taxon>
        <taxon>Actinomycetes</taxon>
        <taxon>Actinomycetales</taxon>
        <taxon>Actinomycetaceae</taxon>
        <taxon>Boudabousia</taxon>
    </lineage>
</organism>
<name>A0A1D9MJ86_9ACTO</name>
<keyword evidence="1 4" id="KW-0489">Methyltransferase</keyword>